<proteinExistence type="predicted"/>
<comment type="caution">
    <text evidence="3">The sequence shown here is derived from an EMBL/GenBank/DDBJ whole genome shotgun (WGS) entry which is preliminary data.</text>
</comment>
<reference evidence="3" key="1">
    <citation type="journal article" date="2014" name="Front. Microbiol.">
        <title>High frequency of phylogenetically diverse reductive dehalogenase-homologous genes in deep subseafloor sedimentary metagenomes.</title>
        <authorList>
            <person name="Kawai M."/>
            <person name="Futagami T."/>
            <person name="Toyoda A."/>
            <person name="Takaki Y."/>
            <person name="Nishi S."/>
            <person name="Hori S."/>
            <person name="Arai W."/>
            <person name="Tsubouchi T."/>
            <person name="Morono Y."/>
            <person name="Uchiyama I."/>
            <person name="Ito T."/>
            <person name="Fujiyama A."/>
            <person name="Inagaki F."/>
            <person name="Takami H."/>
        </authorList>
    </citation>
    <scope>NUCLEOTIDE SEQUENCE</scope>
    <source>
        <strain evidence="3">Expedition CK06-06</strain>
    </source>
</reference>
<feature type="non-terminal residue" evidence="3">
    <location>
        <position position="1"/>
    </location>
</feature>
<gene>
    <name evidence="3" type="ORF">S01H4_16209</name>
</gene>
<feature type="transmembrane region" description="Helical" evidence="2">
    <location>
        <begin position="268"/>
        <end position="292"/>
    </location>
</feature>
<feature type="region of interest" description="Disordered" evidence="1">
    <location>
        <begin position="158"/>
        <end position="198"/>
    </location>
</feature>
<protein>
    <submittedName>
        <fullName evidence="3">Uncharacterized protein</fullName>
    </submittedName>
</protein>
<feature type="transmembrane region" description="Helical" evidence="2">
    <location>
        <begin position="226"/>
        <end position="248"/>
    </location>
</feature>
<accession>X0YDU9</accession>
<keyword evidence="2" id="KW-0812">Transmembrane</keyword>
<organism evidence="3">
    <name type="scientific">marine sediment metagenome</name>
    <dbReference type="NCBI Taxonomy" id="412755"/>
    <lineage>
        <taxon>unclassified sequences</taxon>
        <taxon>metagenomes</taxon>
        <taxon>ecological metagenomes</taxon>
    </lineage>
</organism>
<dbReference type="AlphaFoldDB" id="X0YDU9"/>
<name>X0YDU9_9ZZZZ</name>
<evidence type="ECO:0000256" key="2">
    <source>
        <dbReference type="SAM" id="Phobius"/>
    </source>
</evidence>
<keyword evidence="2" id="KW-1133">Transmembrane helix</keyword>
<keyword evidence="2" id="KW-0472">Membrane</keyword>
<sequence>QIKILAEQIKRRIYNVSRHEEERISQKEPEKLAVINEDCKNAARHILEKANESGGNLKQEIINYTTECIRKQFMHIGDVAFTRFLSRAEDVRYKLDRFLMGYGDVRQQASSFDKVPEYEKEVRDIAAEEKRIIAEQKAAVMTSFTPEGEIQLQEIEEAKKTDDEAAEEAPEVEIETKEPSAGVVPEETAEIGVPKKAKPAKEKPELGVPVRARKSLKETIIDAGHYLVRFVSIAAVVGIAVAAFRWIFQHLGVNTVISMVTTTGSLVAGKGILASSIVMPLPLSILLIALSLTTFCI</sequence>
<evidence type="ECO:0000313" key="3">
    <source>
        <dbReference type="EMBL" id="GAG54074.1"/>
    </source>
</evidence>
<evidence type="ECO:0000256" key="1">
    <source>
        <dbReference type="SAM" id="MobiDB-lite"/>
    </source>
</evidence>
<dbReference type="EMBL" id="BART01007099">
    <property type="protein sequence ID" value="GAG54074.1"/>
    <property type="molecule type" value="Genomic_DNA"/>
</dbReference>
<feature type="compositionally biased region" description="Acidic residues" evidence="1">
    <location>
        <begin position="164"/>
        <end position="173"/>
    </location>
</feature>